<feature type="compositionally biased region" description="Polar residues" evidence="1">
    <location>
        <begin position="435"/>
        <end position="451"/>
    </location>
</feature>
<dbReference type="AlphaFoldDB" id="A0A7J6M409"/>
<feature type="compositionally biased region" description="Basic and acidic residues" evidence="1">
    <location>
        <begin position="387"/>
        <end position="405"/>
    </location>
</feature>
<feature type="chain" id="PRO_5029703714" evidence="2">
    <location>
        <begin position="28"/>
        <end position="478"/>
    </location>
</feature>
<evidence type="ECO:0000256" key="2">
    <source>
        <dbReference type="SAM" id="SignalP"/>
    </source>
</evidence>
<evidence type="ECO:0000256" key="1">
    <source>
        <dbReference type="SAM" id="MobiDB-lite"/>
    </source>
</evidence>
<reference evidence="3 4" key="1">
    <citation type="submission" date="2020-04" db="EMBL/GenBank/DDBJ databases">
        <title>Perkinsus chesapeaki whole genome sequence.</title>
        <authorList>
            <person name="Bogema D.R."/>
        </authorList>
    </citation>
    <scope>NUCLEOTIDE SEQUENCE [LARGE SCALE GENOMIC DNA]</scope>
    <source>
        <strain evidence="3">ATCC PRA-425</strain>
    </source>
</reference>
<dbReference type="EMBL" id="JAAPAO010000239">
    <property type="protein sequence ID" value="KAF4666259.1"/>
    <property type="molecule type" value="Genomic_DNA"/>
</dbReference>
<proteinExistence type="predicted"/>
<feature type="region of interest" description="Disordered" evidence="1">
    <location>
        <begin position="269"/>
        <end position="295"/>
    </location>
</feature>
<feature type="region of interest" description="Disordered" evidence="1">
    <location>
        <begin position="175"/>
        <end position="237"/>
    </location>
</feature>
<evidence type="ECO:0000313" key="3">
    <source>
        <dbReference type="EMBL" id="KAF4666259.1"/>
    </source>
</evidence>
<organism evidence="3 4">
    <name type="scientific">Perkinsus chesapeaki</name>
    <name type="common">Clam parasite</name>
    <name type="synonym">Perkinsus andrewsi</name>
    <dbReference type="NCBI Taxonomy" id="330153"/>
    <lineage>
        <taxon>Eukaryota</taxon>
        <taxon>Sar</taxon>
        <taxon>Alveolata</taxon>
        <taxon>Perkinsozoa</taxon>
        <taxon>Perkinsea</taxon>
        <taxon>Perkinsida</taxon>
        <taxon>Perkinsidae</taxon>
        <taxon>Perkinsus</taxon>
    </lineage>
</organism>
<sequence length="478" mass="51451">MLLSFLLWLSIGGLYDLSLMAYALTSADPVLGQHEEGNLAGNLPVGRYEDKGSVIELEIAENNECKLTSAINNYELSFKTEIFLTLTDIQCYKGQPSERKSTPMAVRRLFGVSQARPFEASVIVICHSIDGKVRIRKSNGKGLEALQKIPETSSGIQAGGVPRFDQLLSWTSAAPSPPSIPRSLSSGREKSLNSAPSAVKNPYADGALSVSKTTAGNHGLPSPSRANADPKMGIMPPLSTVLGETELESRLRKAREIRRTLVLLKHLTSSLEKHHKSSKKQKIKSANTVEPIDTSGLVDGEDLLARAMREAGLNEEASLEYGESPTPPKHRRLWGGSEAKSMIDGAASPQPGEDPSRNDMTANSKGASGDSSNVKELDYTKPSNSRIDTKKDEDGEAEGRGDGRSEVGSPSNGLELPQLDETEIEDLLRALDEPGTSNDSTNHSTVSNAPGIQSPDDPESPQMTPYSFDDVLEGWETS</sequence>
<name>A0A7J6M409_PERCH</name>
<protein>
    <submittedName>
        <fullName evidence="3">Uncharacterized protein</fullName>
    </submittedName>
</protein>
<evidence type="ECO:0000313" key="4">
    <source>
        <dbReference type="Proteomes" id="UP000591131"/>
    </source>
</evidence>
<feature type="compositionally biased region" description="Polar residues" evidence="1">
    <location>
        <begin position="358"/>
        <end position="372"/>
    </location>
</feature>
<dbReference type="Proteomes" id="UP000591131">
    <property type="component" value="Unassembled WGS sequence"/>
</dbReference>
<feature type="compositionally biased region" description="Basic residues" evidence="1">
    <location>
        <begin position="273"/>
        <end position="283"/>
    </location>
</feature>
<feature type="region of interest" description="Disordered" evidence="1">
    <location>
        <begin position="315"/>
        <end position="334"/>
    </location>
</feature>
<gene>
    <name evidence="3" type="ORF">FOL47_004161</name>
</gene>
<keyword evidence="2" id="KW-0732">Signal</keyword>
<feature type="signal peptide" evidence="2">
    <location>
        <begin position="1"/>
        <end position="27"/>
    </location>
</feature>
<accession>A0A7J6M409</accession>
<feature type="region of interest" description="Disordered" evidence="1">
    <location>
        <begin position="342"/>
        <end position="478"/>
    </location>
</feature>
<keyword evidence="4" id="KW-1185">Reference proteome</keyword>
<comment type="caution">
    <text evidence="3">The sequence shown here is derived from an EMBL/GenBank/DDBJ whole genome shotgun (WGS) entry which is preliminary data.</text>
</comment>